<evidence type="ECO:0000313" key="3">
    <source>
        <dbReference type="Proteomes" id="UP000179266"/>
    </source>
</evidence>
<dbReference type="Proteomes" id="UP000179266">
    <property type="component" value="Unassembled WGS sequence"/>
</dbReference>
<name>A0A1F7S0H4_9BACT</name>
<evidence type="ECO:0000259" key="1">
    <source>
        <dbReference type="Pfam" id="PF00535"/>
    </source>
</evidence>
<dbReference type="PANTHER" id="PTHR43630">
    <property type="entry name" value="POLY-BETA-1,6-N-ACETYL-D-GLUCOSAMINE SYNTHASE"/>
    <property type="match status" value="1"/>
</dbReference>
<dbReference type="Pfam" id="PF00535">
    <property type="entry name" value="Glycos_transf_2"/>
    <property type="match status" value="1"/>
</dbReference>
<dbReference type="Gene3D" id="3.90.550.10">
    <property type="entry name" value="Spore Coat Polysaccharide Biosynthesis Protein SpsA, Chain A"/>
    <property type="match status" value="1"/>
</dbReference>
<gene>
    <name evidence="2" type="ORF">A2161_14520</name>
</gene>
<reference evidence="2 3" key="1">
    <citation type="journal article" date="2016" name="Nat. Commun.">
        <title>Thousands of microbial genomes shed light on interconnected biogeochemical processes in an aquifer system.</title>
        <authorList>
            <person name="Anantharaman K."/>
            <person name="Brown C.T."/>
            <person name="Hug L.A."/>
            <person name="Sharon I."/>
            <person name="Castelle C.J."/>
            <person name="Probst A.J."/>
            <person name="Thomas B.C."/>
            <person name="Singh A."/>
            <person name="Wilkins M.J."/>
            <person name="Karaoz U."/>
            <person name="Brodie E.L."/>
            <person name="Williams K.H."/>
            <person name="Hubbard S.S."/>
            <person name="Banfield J.F."/>
        </authorList>
    </citation>
    <scope>NUCLEOTIDE SEQUENCE [LARGE SCALE GENOMIC DNA]</scope>
</reference>
<dbReference type="InterPro" id="IPR029044">
    <property type="entry name" value="Nucleotide-diphossugar_trans"/>
</dbReference>
<dbReference type="EMBL" id="MGDD01000093">
    <property type="protein sequence ID" value="OGL47211.1"/>
    <property type="molecule type" value="Genomic_DNA"/>
</dbReference>
<organism evidence="2 3">
    <name type="scientific">Candidatus Schekmanbacteria bacterium RBG_13_48_7</name>
    <dbReference type="NCBI Taxonomy" id="1817878"/>
    <lineage>
        <taxon>Bacteria</taxon>
        <taxon>Candidatus Schekmaniibacteriota</taxon>
    </lineage>
</organism>
<proteinExistence type="predicted"/>
<dbReference type="AlphaFoldDB" id="A0A1F7S0H4"/>
<accession>A0A1F7S0H4</accession>
<dbReference type="CDD" id="cd02511">
    <property type="entry name" value="Beta4Glucosyltransferase"/>
    <property type="match status" value="1"/>
</dbReference>
<dbReference type="PANTHER" id="PTHR43630:SF2">
    <property type="entry name" value="GLYCOSYLTRANSFERASE"/>
    <property type="match status" value="1"/>
</dbReference>
<comment type="caution">
    <text evidence="2">The sequence shown here is derived from an EMBL/GenBank/DDBJ whole genome shotgun (WGS) entry which is preliminary data.</text>
</comment>
<feature type="domain" description="Glycosyltransferase 2-like" evidence="1">
    <location>
        <begin position="4"/>
        <end position="123"/>
    </location>
</feature>
<dbReference type="InterPro" id="IPR001173">
    <property type="entry name" value="Glyco_trans_2-like"/>
</dbReference>
<dbReference type="SUPFAM" id="SSF53448">
    <property type="entry name" value="Nucleotide-diphospho-sugar transferases"/>
    <property type="match status" value="1"/>
</dbReference>
<evidence type="ECO:0000313" key="2">
    <source>
        <dbReference type="EMBL" id="OGL47211.1"/>
    </source>
</evidence>
<sequence>MKISAVIITRNEEDNITDCIKSLRFADEIIVIDNGSVDDTVLKAKSLGAIVYQISGLDFSSLRNYAKGKAKGEWLLYLDADERIISAFAQEMRFAITHDRFSAYNLRRKNYFFGKEWIKEEKMIRLMKKSRLIGWKGILHETPIIEGLIGDLTNAIQHYTHRDLSSMVTKTNEWSEIEAQLRFTNNHPKVTWWRLFRVMGTGMFNSYILNQGWKSGTHGIIEGIYQGFSMFVTYSKLWERQNLSFRS</sequence>
<protein>
    <recommendedName>
        <fullName evidence="1">Glycosyltransferase 2-like domain-containing protein</fullName>
    </recommendedName>
</protein>